<evidence type="ECO:0000313" key="6">
    <source>
        <dbReference type="EMBL" id="OHA77775.1"/>
    </source>
</evidence>
<gene>
    <name evidence="6" type="ORF">A3J30_03180</name>
</gene>
<proteinExistence type="inferred from homology"/>
<keyword evidence="4" id="KW-0786">Thiamine pyrophosphate</keyword>
<evidence type="ECO:0000256" key="2">
    <source>
        <dbReference type="ARBA" id="ARBA00007131"/>
    </source>
</evidence>
<dbReference type="SMART" id="SM00861">
    <property type="entry name" value="Transket_pyr"/>
    <property type="match status" value="1"/>
</dbReference>
<evidence type="ECO:0000313" key="7">
    <source>
        <dbReference type="Proteomes" id="UP000178222"/>
    </source>
</evidence>
<dbReference type="PROSITE" id="PS00802">
    <property type="entry name" value="TRANSKETOLASE_2"/>
    <property type="match status" value="1"/>
</dbReference>
<dbReference type="FunFam" id="3.40.50.970:FF:000129">
    <property type="entry name" value="Transketolase"/>
    <property type="match status" value="1"/>
</dbReference>
<organism evidence="6 7">
    <name type="scientific">Candidatus Wildermuthbacteria bacterium RIFCSPLOWO2_02_FULL_47_9c</name>
    <dbReference type="NCBI Taxonomy" id="1802466"/>
    <lineage>
        <taxon>Bacteria</taxon>
        <taxon>Candidatus Wildermuthiibacteriota</taxon>
    </lineage>
</organism>
<dbReference type="Pfam" id="PF02779">
    <property type="entry name" value="Transket_pyr"/>
    <property type="match status" value="1"/>
</dbReference>
<evidence type="ECO:0000259" key="5">
    <source>
        <dbReference type="SMART" id="SM00861"/>
    </source>
</evidence>
<dbReference type="SUPFAM" id="SSF52922">
    <property type="entry name" value="TK C-terminal domain-like"/>
    <property type="match status" value="1"/>
</dbReference>
<dbReference type="InterPro" id="IPR005475">
    <property type="entry name" value="Transketolase-like_Pyr-bd"/>
</dbReference>
<dbReference type="InterPro" id="IPR033248">
    <property type="entry name" value="Transketolase_C"/>
</dbReference>
<name>A0A1G2RY70_9BACT</name>
<evidence type="ECO:0000256" key="3">
    <source>
        <dbReference type="ARBA" id="ARBA00022679"/>
    </source>
</evidence>
<dbReference type="SUPFAM" id="SSF52518">
    <property type="entry name" value="Thiamin diphosphate-binding fold (THDP-binding)"/>
    <property type="match status" value="1"/>
</dbReference>
<dbReference type="Pfam" id="PF02780">
    <property type="entry name" value="Transketolase_C"/>
    <property type="match status" value="1"/>
</dbReference>
<comment type="caution">
    <text evidence="6">The sequence shown here is derived from an EMBL/GenBank/DDBJ whole genome shotgun (WGS) entry which is preliminary data.</text>
</comment>
<evidence type="ECO:0000256" key="1">
    <source>
        <dbReference type="ARBA" id="ARBA00001964"/>
    </source>
</evidence>
<comment type="similarity">
    <text evidence="2">Belongs to the transketolase family.</text>
</comment>
<dbReference type="EMBL" id="MHUL01000003">
    <property type="protein sequence ID" value="OHA77775.1"/>
    <property type="molecule type" value="Genomic_DNA"/>
</dbReference>
<accession>A0A1G2RY70</accession>
<feature type="domain" description="Transketolase-like pyrimidine-binding" evidence="5">
    <location>
        <begin position="20"/>
        <end position="185"/>
    </location>
</feature>
<dbReference type="Gene3D" id="3.40.50.920">
    <property type="match status" value="1"/>
</dbReference>
<dbReference type="CDD" id="cd07033">
    <property type="entry name" value="TPP_PYR_DXS_TK_like"/>
    <property type="match status" value="1"/>
</dbReference>
<dbReference type="PANTHER" id="PTHR43825:SF1">
    <property type="entry name" value="TRANSKETOLASE-LIKE PYRIMIDINE-BINDING DOMAIN-CONTAINING PROTEIN"/>
    <property type="match status" value="1"/>
</dbReference>
<dbReference type="AlphaFoldDB" id="A0A1G2RY70"/>
<dbReference type="InterPro" id="IPR009014">
    <property type="entry name" value="Transketo_C/PFOR_II"/>
</dbReference>
<dbReference type="PANTHER" id="PTHR43825">
    <property type="entry name" value="PYRUVATE DEHYDROGENASE E1 COMPONENT"/>
    <property type="match status" value="1"/>
</dbReference>
<reference evidence="6 7" key="1">
    <citation type="journal article" date="2016" name="Nat. Commun.">
        <title>Thousands of microbial genomes shed light on interconnected biogeochemical processes in an aquifer system.</title>
        <authorList>
            <person name="Anantharaman K."/>
            <person name="Brown C.T."/>
            <person name="Hug L.A."/>
            <person name="Sharon I."/>
            <person name="Castelle C.J."/>
            <person name="Probst A.J."/>
            <person name="Thomas B.C."/>
            <person name="Singh A."/>
            <person name="Wilkins M.J."/>
            <person name="Karaoz U."/>
            <person name="Brodie E.L."/>
            <person name="Williams K.H."/>
            <person name="Hubbard S.S."/>
            <person name="Banfield J.F."/>
        </authorList>
    </citation>
    <scope>NUCLEOTIDE SEQUENCE [LARGE SCALE GENOMIC DNA]</scope>
</reference>
<sequence>MVNPKAYLAPEVFAKDVKKTPTRNGYGEGLVIAGEKNPNVVVLCADLSESTRSEYFQKKFPERFVEVGVAEQNMASLAAGMALAGKVPFISSYATFSPGRNNEQIRTTIALNDVNVKIGGAHAGISVGPDGATHQALEDIALMRVMPNMRVIYPCDAIEAKKATAAAAEIEWPVYIRLAREATPVITTEKTPFKFGKAEIFWQGKDLPAQAGVTIIASGPLLYEALLAASKLQKQGISAEVINNHTIKPLDQKTILASVRKTRVVVTVEEHQVAGGMGSAVVEMLAKNFPVPVEMIGVQDRYGESGKPDELLEAFGLTAKYIIQAVKRALRRKR</sequence>
<protein>
    <submittedName>
        <fullName evidence="6">Transketolase</fullName>
    </submittedName>
</protein>
<comment type="cofactor">
    <cofactor evidence="1">
        <name>thiamine diphosphate</name>
        <dbReference type="ChEBI" id="CHEBI:58937"/>
    </cofactor>
</comment>
<keyword evidence="3" id="KW-0808">Transferase</keyword>
<dbReference type="InterPro" id="IPR051157">
    <property type="entry name" value="PDH/Transketolase"/>
</dbReference>
<dbReference type="Gene3D" id="3.40.50.970">
    <property type="match status" value="1"/>
</dbReference>
<dbReference type="InterPro" id="IPR029061">
    <property type="entry name" value="THDP-binding"/>
</dbReference>
<dbReference type="GO" id="GO:0016740">
    <property type="term" value="F:transferase activity"/>
    <property type="evidence" value="ECO:0007669"/>
    <property type="project" value="UniProtKB-KW"/>
</dbReference>
<evidence type="ECO:0000256" key="4">
    <source>
        <dbReference type="ARBA" id="ARBA00023052"/>
    </source>
</evidence>
<dbReference type="Proteomes" id="UP000178222">
    <property type="component" value="Unassembled WGS sequence"/>
</dbReference>
<dbReference type="InterPro" id="IPR020826">
    <property type="entry name" value="Transketolase_BS"/>
</dbReference>